<dbReference type="SUPFAM" id="SSF82171">
    <property type="entry name" value="DPP6 N-terminal domain-like"/>
    <property type="match status" value="1"/>
</dbReference>
<proteinExistence type="predicted"/>
<keyword evidence="1" id="KW-0472">Membrane</keyword>
<dbReference type="SUPFAM" id="SSF103088">
    <property type="entry name" value="OmpA-like"/>
    <property type="match status" value="1"/>
</dbReference>
<evidence type="ECO:0000313" key="3">
    <source>
        <dbReference type="EMBL" id="GHB81398.1"/>
    </source>
</evidence>
<accession>A0A8J3DBY1</accession>
<evidence type="ECO:0000259" key="2">
    <source>
        <dbReference type="PROSITE" id="PS51123"/>
    </source>
</evidence>
<evidence type="ECO:0000256" key="1">
    <source>
        <dbReference type="PROSITE-ProRule" id="PRU00473"/>
    </source>
</evidence>
<dbReference type="GO" id="GO:0016020">
    <property type="term" value="C:membrane"/>
    <property type="evidence" value="ECO:0007669"/>
    <property type="project" value="UniProtKB-UniRule"/>
</dbReference>
<dbReference type="Proteomes" id="UP000598271">
    <property type="component" value="Unassembled WGS sequence"/>
</dbReference>
<dbReference type="InterPro" id="IPR036737">
    <property type="entry name" value="OmpA-like_sf"/>
</dbReference>
<dbReference type="EMBL" id="BMXF01000004">
    <property type="protein sequence ID" value="GHB81398.1"/>
    <property type="molecule type" value="Genomic_DNA"/>
</dbReference>
<dbReference type="PANTHER" id="PTHR30329">
    <property type="entry name" value="STATOR ELEMENT OF FLAGELLAR MOTOR COMPLEX"/>
    <property type="match status" value="1"/>
</dbReference>
<dbReference type="PROSITE" id="PS51123">
    <property type="entry name" value="OMPA_2"/>
    <property type="match status" value="1"/>
</dbReference>
<comment type="caution">
    <text evidence="3">The sequence shown here is derived from an EMBL/GenBank/DDBJ whole genome shotgun (WGS) entry which is preliminary data.</text>
</comment>
<organism evidence="3 4">
    <name type="scientific">Persicitalea jodogahamensis</name>
    <dbReference type="NCBI Taxonomy" id="402147"/>
    <lineage>
        <taxon>Bacteria</taxon>
        <taxon>Pseudomonadati</taxon>
        <taxon>Bacteroidota</taxon>
        <taxon>Cytophagia</taxon>
        <taxon>Cytophagales</taxon>
        <taxon>Spirosomataceae</taxon>
        <taxon>Persicitalea</taxon>
    </lineage>
</organism>
<gene>
    <name evidence="3" type="ORF">GCM10007390_40310</name>
</gene>
<feature type="domain" description="OmpA-like" evidence="2">
    <location>
        <begin position="569"/>
        <end position="683"/>
    </location>
</feature>
<dbReference type="AlphaFoldDB" id="A0A8J3DBY1"/>
<dbReference type="Gene3D" id="3.30.1330.60">
    <property type="entry name" value="OmpA-like domain"/>
    <property type="match status" value="1"/>
</dbReference>
<dbReference type="RefSeq" id="WP_189566579.1">
    <property type="nucleotide sequence ID" value="NZ_BMXF01000004.1"/>
</dbReference>
<dbReference type="Gene3D" id="2.60.40.1120">
    <property type="entry name" value="Carboxypeptidase-like, regulatory domain"/>
    <property type="match status" value="1"/>
</dbReference>
<keyword evidence="4" id="KW-1185">Reference proteome</keyword>
<evidence type="ECO:0000313" key="4">
    <source>
        <dbReference type="Proteomes" id="UP000598271"/>
    </source>
</evidence>
<dbReference type="Pfam" id="PF07676">
    <property type="entry name" value="PD40"/>
    <property type="match status" value="2"/>
</dbReference>
<dbReference type="CDD" id="cd07185">
    <property type="entry name" value="OmpA_C-like"/>
    <property type="match status" value="1"/>
</dbReference>
<dbReference type="CDD" id="cd15482">
    <property type="entry name" value="Sialidase_non-viral"/>
    <property type="match status" value="1"/>
</dbReference>
<dbReference type="InterPro" id="IPR011659">
    <property type="entry name" value="WD40"/>
</dbReference>
<dbReference type="Pfam" id="PF00691">
    <property type="entry name" value="OmpA"/>
    <property type="match status" value="1"/>
</dbReference>
<dbReference type="PANTHER" id="PTHR30329:SF21">
    <property type="entry name" value="LIPOPROTEIN YIAD-RELATED"/>
    <property type="match status" value="1"/>
</dbReference>
<dbReference type="InterPro" id="IPR050330">
    <property type="entry name" value="Bact_OuterMem_StrucFunc"/>
</dbReference>
<protein>
    <recommendedName>
        <fullName evidence="2">OmpA-like domain-containing protein</fullName>
    </recommendedName>
</protein>
<dbReference type="InterPro" id="IPR006665">
    <property type="entry name" value="OmpA-like"/>
</dbReference>
<reference evidence="3 4" key="1">
    <citation type="journal article" date="2014" name="Int. J. Syst. Evol. Microbiol.">
        <title>Complete genome sequence of Corynebacterium casei LMG S-19264T (=DSM 44701T), isolated from a smear-ripened cheese.</title>
        <authorList>
            <consortium name="US DOE Joint Genome Institute (JGI-PGF)"/>
            <person name="Walter F."/>
            <person name="Albersmeier A."/>
            <person name="Kalinowski J."/>
            <person name="Ruckert C."/>
        </authorList>
    </citation>
    <scope>NUCLEOTIDE SEQUENCE [LARGE SCALE GENOMIC DNA]</scope>
    <source>
        <strain evidence="3 4">KCTC 12866</strain>
    </source>
</reference>
<sequence>MNSASLWRLVFKRPYSYLLLVLLYSNGIQAQEQWASKILGYSSEYRPGPYGKEYRAIQILGHPNKLPSVGNSPCAWSPAQVNSVEEEWIKVGFEKTIPLRQVAIAENFNAGAIVKVFAYDEKSGEHLLVENSISPSKELGRMTYIFPSDSSLNVNAIKVVLQPSRVLGFNQIDAIGISSTTTPMRGTINLTADTPKDLQKENLGKAVNSKGQEVAPVISPDGRLLFFTRGKYDGNIGDPNNQDVWVSSMGTDNVWGEATNLKAPINNTGDNAITGISPDGKTVYLLNVYRPDGSMIEGLSKSTRTRDGWSFPKECRIRNHYNEHEKKYTEFAISSKGKVMVLSVQRRDTEGNKDLYVSFLQPDDTWSEPKHMGTVINTPDYEGSPFIASDDKTLYFTSAGFSGFGNGDIYLSRRLDDTWTNWSEPENLGPAINTPQWDGYFNIPASADYAYLSSMENSMGEEDIFRVRLFPAIKPEPVAIISGNVVDAETRQLMSADVVADIKKTNEEFARASFEPETGEYKMILPLKELYRITANQKGYFPVTEEVNLTNESNFRTIRKNILLIPIKEGQKIRLSQIMFSQSSADVEKPSIPEMERIVKMMTEYPNMDILLEGHTDNVGDWQKNVKLSEDRVLAVKKFLNSRGISLQRIQTKAWGPANPITSNLTEETRQWNRRVEFTILKM</sequence>
<name>A0A8J3DBY1_9BACT</name>